<name>A0ABQ9M2E4_HEVBR</name>
<evidence type="ECO:0000313" key="2">
    <source>
        <dbReference type="EMBL" id="KAJ9174407.1"/>
    </source>
</evidence>
<sequence length="119" mass="13328">MKNSSLKNSSLCQTPVQLNKTLIGRSPTNNSIQAQTLGLIIAVKGAELHSHRLSTTTNNRKRKRAQFQLNTANNIELNRIPKADHRGLLKTKHRQTEGERWVGSPGRAPNGKRAMKIKR</sequence>
<organism evidence="2 3">
    <name type="scientific">Hevea brasiliensis</name>
    <name type="common">Para rubber tree</name>
    <name type="synonym">Siphonia brasiliensis</name>
    <dbReference type="NCBI Taxonomy" id="3981"/>
    <lineage>
        <taxon>Eukaryota</taxon>
        <taxon>Viridiplantae</taxon>
        <taxon>Streptophyta</taxon>
        <taxon>Embryophyta</taxon>
        <taxon>Tracheophyta</taxon>
        <taxon>Spermatophyta</taxon>
        <taxon>Magnoliopsida</taxon>
        <taxon>eudicotyledons</taxon>
        <taxon>Gunneridae</taxon>
        <taxon>Pentapetalae</taxon>
        <taxon>rosids</taxon>
        <taxon>fabids</taxon>
        <taxon>Malpighiales</taxon>
        <taxon>Euphorbiaceae</taxon>
        <taxon>Crotonoideae</taxon>
        <taxon>Micrandreae</taxon>
        <taxon>Hevea</taxon>
    </lineage>
</organism>
<accession>A0ABQ9M2E4</accession>
<proteinExistence type="predicted"/>
<evidence type="ECO:0000313" key="3">
    <source>
        <dbReference type="Proteomes" id="UP001174677"/>
    </source>
</evidence>
<comment type="caution">
    <text evidence="2">The sequence shown here is derived from an EMBL/GenBank/DDBJ whole genome shotgun (WGS) entry which is preliminary data.</text>
</comment>
<feature type="region of interest" description="Disordered" evidence="1">
    <location>
        <begin position="83"/>
        <end position="119"/>
    </location>
</feature>
<keyword evidence="3" id="KW-1185">Reference proteome</keyword>
<dbReference type="Proteomes" id="UP001174677">
    <property type="component" value="Chromosome 8"/>
</dbReference>
<protein>
    <submittedName>
        <fullName evidence="2">Uncharacterized protein</fullName>
    </submittedName>
</protein>
<gene>
    <name evidence="2" type="ORF">P3X46_013054</name>
</gene>
<dbReference type="EMBL" id="JARPOI010000008">
    <property type="protein sequence ID" value="KAJ9174407.1"/>
    <property type="molecule type" value="Genomic_DNA"/>
</dbReference>
<evidence type="ECO:0000256" key="1">
    <source>
        <dbReference type="SAM" id="MobiDB-lite"/>
    </source>
</evidence>
<reference evidence="2 3" key="1">
    <citation type="journal article" date="2023" name="Plant Biotechnol. J.">
        <title>Chromosome-level wild Hevea brasiliensis genome provides new tools for genomic-assisted breeding and valuable loci to elevate rubber yield.</title>
        <authorList>
            <person name="Cheng H."/>
            <person name="Song X."/>
            <person name="Hu Y."/>
            <person name="Wu T."/>
            <person name="Yang Q."/>
            <person name="An Z."/>
            <person name="Feng S."/>
            <person name="Deng Z."/>
            <person name="Wu W."/>
            <person name="Zeng X."/>
            <person name="Tu M."/>
            <person name="Wang X."/>
            <person name="Huang H."/>
        </authorList>
    </citation>
    <scope>NUCLEOTIDE SEQUENCE [LARGE SCALE GENOMIC DNA]</scope>
    <source>
        <strain evidence="2">MT/VB/25A 57/8</strain>
    </source>
</reference>